<dbReference type="OrthoDB" id="9812433at2"/>
<proteinExistence type="inferred from homology"/>
<feature type="domain" description="Polysaccharide chain length determinant N-terminal" evidence="9">
    <location>
        <begin position="88"/>
        <end position="173"/>
    </location>
</feature>
<evidence type="ECO:0000256" key="7">
    <source>
        <dbReference type="SAM" id="MobiDB-lite"/>
    </source>
</evidence>
<sequence length="316" mass="34946">MTLRLPSRKTQTEARSEREHFQTGPRNEADSHGGADLAVRTRGFDVSNLRLNGRRLDARFDPRAVPYELPEEPYGEQPAFYQGYDPVQIIRRRFWIIVLVPLLVAGLAAAFSYTQTPVYEASIKLLIEQGPASDGAAAPSNLRDGVQGVQEFTATMAEAINTRPVAEGVVRELNLPWPPEAVQAGLSVQPVEGTQFILLSYRDSDPERAQRIANAYGEVFSEQISSELSPGIYPVVATVWERAVMPYSPISPNIPRNVLLGLAMGLMLGVGLAFLLDYLDDDWKSREEVEQVSGVAVFGAIPPFKIPRGRRKRKDG</sequence>
<organism evidence="10 11">
    <name type="scientific">Rubrobacter taiwanensis</name>
    <dbReference type="NCBI Taxonomy" id="185139"/>
    <lineage>
        <taxon>Bacteria</taxon>
        <taxon>Bacillati</taxon>
        <taxon>Actinomycetota</taxon>
        <taxon>Rubrobacteria</taxon>
        <taxon>Rubrobacterales</taxon>
        <taxon>Rubrobacteraceae</taxon>
        <taxon>Rubrobacter</taxon>
    </lineage>
</organism>
<comment type="similarity">
    <text evidence="2">Belongs to the CpsC/CapA family.</text>
</comment>
<evidence type="ECO:0000313" key="10">
    <source>
        <dbReference type="EMBL" id="TCJ15472.1"/>
    </source>
</evidence>
<dbReference type="EMBL" id="SKBU01000025">
    <property type="protein sequence ID" value="TCJ15472.1"/>
    <property type="molecule type" value="Genomic_DNA"/>
</dbReference>
<dbReference type="PANTHER" id="PTHR32309:SF31">
    <property type="entry name" value="CAPSULAR EXOPOLYSACCHARIDE FAMILY"/>
    <property type="match status" value="1"/>
</dbReference>
<evidence type="ECO:0000256" key="4">
    <source>
        <dbReference type="ARBA" id="ARBA00022692"/>
    </source>
</evidence>
<keyword evidence="11" id="KW-1185">Reference proteome</keyword>
<evidence type="ECO:0000256" key="1">
    <source>
        <dbReference type="ARBA" id="ARBA00004651"/>
    </source>
</evidence>
<keyword evidence="6 8" id="KW-0472">Membrane</keyword>
<dbReference type="InterPro" id="IPR003856">
    <property type="entry name" value="LPS_length_determ_N"/>
</dbReference>
<dbReference type="GO" id="GO:0005886">
    <property type="term" value="C:plasma membrane"/>
    <property type="evidence" value="ECO:0007669"/>
    <property type="project" value="UniProtKB-SubCell"/>
</dbReference>
<dbReference type="AlphaFoldDB" id="A0A4V2NW01"/>
<evidence type="ECO:0000256" key="8">
    <source>
        <dbReference type="SAM" id="Phobius"/>
    </source>
</evidence>
<protein>
    <recommendedName>
        <fullName evidence="9">Polysaccharide chain length determinant N-terminal domain-containing protein</fullName>
    </recommendedName>
</protein>
<feature type="transmembrane region" description="Helical" evidence="8">
    <location>
        <begin position="258"/>
        <end position="276"/>
    </location>
</feature>
<dbReference type="InterPro" id="IPR050445">
    <property type="entry name" value="Bact_polysacc_biosynth/exp"/>
</dbReference>
<feature type="compositionally biased region" description="Basic and acidic residues" evidence="7">
    <location>
        <begin position="10"/>
        <end position="33"/>
    </location>
</feature>
<dbReference type="Proteomes" id="UP000295244">
    <property type="component" value="Unassembled WGS sequence"/>
</dbReference>
<evidence type="ECO:0000259" key="9">
    <source>
        <dbReference type="Pfam" id="PF02706"/>
    </source>
</evidence>
<name>A0A4V2NW01_9ACTN</name>
<gene>
    <name evidence="10" type="ORF">E0L93_12855</name>
</gene>
<comment type="caution">
    <text evidence="10">The sequence shown here is derived from an EMBL/GenBank/DDBJ whole genome shotgun (WGS) entry which is preliminary data.</text>
</comment>
<evidence type="ECO:0000256" key="2">
    <source>
        <dbReference type="ARBA" id="ARBA00006683"/>
    </source>
</evidence>
<evidence type="ECO:0000313" key="11">
    <source>
        <dbReference type="Proteomes" id="UP000295244"/>
    </source>
</evidence>
<keyword evidence="4 8" id="KW-0812">Transmembrane</keyword>
<evidence type="ECO:0000256" key="5">
    <source>
        <dbReference type="ARBA" id="ARBA00022989"/>
    </source>
</evidence>
<dbReference type="PANTHER" id="PTHR32309">
    <property type="entry name" value="TYROSINE-PROTEIN KINASE"/>
    <property type="match status" value="1"/>
</dbReference>
<feature type="transmembrane region" description="Helical" evidence="8">
    <location>
        <begin position="94"/>
        <end position="113"/>
    </location>
</feature>
<keyword evidence="5 8" id="KW-1133">Transmembrane helix</keyword>
<keyword evidence="3" id="KW-1003">Cell membrane</keyword>
<evidence type="ECO:0000256" key="3">
    <source>
        <dbReference type="ARBA" id="ARBA00022475"/>
    </source>
</evidence>
<evidence type="ECO:0000256" key="6">
    <source>
        <dbReference type="ARBA" id="ARBA00023136"/>
    </source>
</evidence>
<accession>A0A4V2NW01</accession>
<feature type="region of interest" description="Disordered" evidence="7">
    <location>
        <begin position="1"/>
        <end position="35"/>
    </location>
</feature>
<comment type="subcellular location">
    <subcellularLocation>
        <location evidence="1">Cell membrane</location>
        <topology evidence="1">Multi-pass membrane protein</topology>
    </subcellularLocation>
</comment>
<reference evidence="10 11" key="1">
    <citation type="submission" date="2019-03" db="EMBL/GenBank/DDBJ databases">
        <title>Whole genome sequence of a novel Rubrobacter taiwanensis strain, isolated from Yellowstone National Park.</title>
        <authorList>
            <person name="Freed S."/>
            <person name="Ramaley R.F."/>
            <person name="Kyndt J.A."/>
        </authorList>
    </citation>
    <scope>NUCLEOTIDE SEQUENCE [LARGE SCALE GENOMIC DNA]</scope>
    <source>
        <strain evidence="10 11">Yellowstone</strain>
    </source>
</reference>
<dbReference type="Pfam" id="PF02706">
    <property type="entry name" value="Wzz"/>
    <property type="match status" value="1"/>
</dbReference>